<organism evidence="2">
    <name type="scientific">Cacopsylla melanoneura</name>
    <dbReference type="NCBI Taxonomy" id="428564"/>
    <lineage>
        <taxon>Eukaryota</taxon>
        <taxon>Metazoa</taxon>
        <taxon>Ecdysozoa</taxon>
        <taxon>Arthropoda</taxon>
        <taxon>Hexapoda</taxon>
        <taxon>Insecta</taxon>
        <taxon>Pterygota</taxon>
        <taxon>Neoptera</taxon>
        <taxon>Paraneoptera</taxon>
        <taxon>Hemiptera</taxon>
        <taxon>Sternorrhyncha</taxon>
        <taxon>Psylloidea</taxon>
        <taxon>Psyllidae</taxon>
        <taxon>Psyllinae</taxon>
        <taxon>Cacopsylla</taxon>
    </lineage>
</organism>
<name>A0A8D9BV41_9HEMI</name>
<keyword evidence="1" id="KW-1133">Transmembrane helix</keyword>
<sequence length="115" mass="13871">MMVWMLPQSHLSTSAIIHLTISRATVVRSLVKRTPGLYIHETEFSGFWPCCCIVFSPFPLSFRNFYFIFVMRRESRWVFPQTQSLYVLLNPFSRHPKTFDFQEKFHRGFFFFFLN</sequence>
<keyword evidence="1" id="KW-0812">Transmembrane</keyword>
<dbReference type="EMBL" id="HBUF01665243">
    <property type="protein sequence ID" value="CAG6789485.1"/>
    <property type="molecule type" value="Transcribed_RNA"/>
</dbReference>
<accession>A0A8D9BV41</accession>
<proteinExistence type="predicted"/>
<dbReference type="EMBL" id="HBUF01665240">
    <property type="protein sequence ID" value="CAG6789470.1"/>
    <property type="molecule type" value="Transcribed_RNA"/>
</dbReference>
<dbReference type="EMBL" id="HBUF01665241">
    <property type="protein sequence ID" value="CAG6789475.1"/>
    <property type="molecule type" value="Transcribed_RNA"/>
</dbReference>
<dbReference type="EMBL" id="HBUF01665244">
    <property type="protein sequence ID" value="CAG6789490.1"/>
    <property type="molecule type" value="Transcribed_RNA"/>
</dbReference>
<dbReference type="AlphaFoldDB" id="A0A8D9BV41"/>
<dbReference type="EMBL" id="HBUF01665242">
    <property type="protein sequence ID" value="CAG6789480.1"/>
    <property type="molecule type" value="Transcribed_RNA"/>
</dbReference>
<evidence type="ECO:0000313" key="2">
    <source>
        <dbReference type="EMBL" id="CAG6789490.1"/>
    </source>
</evidence>
<keyword evidence="1" id="KW-0472">Membrane</keyword>
<reference evidence="2" key="1">
    <citation type="submission" date="2021-05" db="EMBL/GenBank/DDBJ databases">
        <authorList>
            <person name="Alioto T."/>
            <person name="Alioto T."/>
            <person name="Gomez Garrido J."/>
        </authorList>
    </citation>
    <scope>NUCLEOTIDE SEQUENCE</scope>
</reference>
<evidence type="ECO:0000256" key="1">
    <source>
        <dbReference type="SAM" id="Phobius"/>
    </source>
</evidence>
<feature type="transmembrane region" description="Helical" evidence="1">
    <location>
        <begin position="45"/>
        <end position="66"/>
    </location>
</feature>
<protein>
    <submittedName>
        <fullName evidence="2">Uncharacterized protein</fullName>
    </submittedName>
</protein>